<comment type="caution">
    <text evidence="2">The sequence shown here is derived from an EMBL/GenBank/DDBJ whole genome shotgun (WGS) entry which is preliminary data.</text>
</comment>
<reference evidence="2 3" key="1">
    <citation type="journal article" date="2014" name="Antonie Van Leeuwenhoek">
        <title>Hyphomonas beringensis sp. nov. and Hyphomonas chukchiensis sp. nov., isolated from surface seawater of the Bering Sea and Chukchi Sea.</title>
        <authorList>
            <person name="Li C."/>
            <person name="Lai Q."/>
            <person name="Li G."/>
            <person name="Dong C."/>
            <person name="Wang J."/>
            <person name="Liao Y."/>
            <person name="Shao Z."/>
        </authorList>
    </citation>
    <scope>NUCLEOTIDE SEQUENCE [LARGE SCALE GENOMIC DNA]</scope>
    <source>
        <strain evidence="2 3">VP2</strain>
    </source>
</reference>
<dbReference type="PATRIC" id="fig|1280952.3.peg.2612"/>
<keyword evidence="3" id="KW-1185">Reference proteome</keyword>
<dbReference type="PANTHER" id="PTHR28004:SF2">
    <property type="entry name" value="D-SERINE DEHYDRATASE"/>
    <property type="match status" value="1"/>
</dbReference>
<dbReference type="eggNOG" id="COG3616">
    <property type="taxonomic scope" value="Bacteria"/>
</dbReference>
<evidence type="ECO:0000313" key="3">
    <source>
        <dbReference type="Proteomes" id="UP000024816"/>
    </source>
</evidence>
<dbReference type="SUPFAM" id="SSF51419">
    <property type="entry name" value="PLP-binding barrel"/>
    <property type="match status" value="1"/>
</dbReference>
<evidence type="ECO:0000313" key="2">
    <source>
        <dbReference type="EMBL" id="KCZ87470.1"/>
    </source>
</evidence>
<proteinExistence type="predicted"/>
<organism evidence="2 3">
    <name type="scientific">Hyphomonas jannaschiana VP2</name>
    <dbReference type="NCBI Taxonomy" id="1280952"/>
    <lineage>
        <taxon>Bacteria</taxon>
        <taxon>Pseudomonadati</taxon>
        <taxon>Pseudomonadota</taxon>
        <taxon>Alphaproteobacteria</taxon>
        <taxon>Hyphomonadales</taxon>
        <taxon>Hyphomonadaceae</taxon>
        <taxon>Hyphomonas</taxon>
    </lineage>
</organism>
<dbReference type="PANTHER" id="PTHR28004">
    <property type="entry name" value="ZGC:162816-RELATED"/>
    <property type="match status" value="1"/>
</dbReference>
<evidence type="ECO:0000259" key="1">
    <source>
        <dbReference type="Pfam" id="PF01168"/>
    </source>
</evidence>
<dbReference type="InterPro" id="IPR001608">
    <property type="entry name" value="Ala_racemase_N"/>
</dbReference>
<protein>
    <recommendedName>
        <fullName evidence="1">Alanine racemase N-terminal domain-containing protein</fullName>
    </recommendedName>
</protein>
<dbReference type="InterPro" id="IPR051466">
    <property type="entry name" value="D-amino_acid_metab_enzyme"/>
</dbReference>
<sequence length="427" mass="46330">MPDLSRRTLFLGGAAVAAGGAVLMNKPHDHSGPRDPYFMSMQAALIGAGIAWPTLVIDKTRLSENIRTLKTHLPPGMGYRIVAKSLPSIDLISYIRDLSGTDRLMTFNQPMLSKLSIDMPEASQLLGKPLPVRAARHYFETLPATSTTAADNVEWLIDTPARLQQYASLASDIGRPLKLVLELDVGLHRGGFTPGPELGAAIEAIEADPNLEFSGFMGYEPHIPSLPTTLGWRDKALKSAWNTYTAALEQASALIGADRMAGLTRNAAGSPTYRYYQSTDIANEVSAGSCLVKPTHFDTELLEPHKPASFIATPVIKSLDKTRLPGLEFASGAASAWNPNSKKTVFIHGGHWLADPVDPPGLEYNKTFGRSSNQEMLNGGPELSIQPDEFVFFRPQQSEAVFLQFGDIALYEDGAIVDTWPVFPVSA</sequence>
<dbReference type="OrthoDB" id="339576at2"/>
<dbReference type="STRING" id="1280952.HJA_13060"/>
<dbReference type="Pfam" id="PF01168">
    <property type="entry name" value="Ala_racemase_N"/>
    <property type="match status" value="1"/>
</dbReference>
<accession>A0A059FA43</accession>
<dbReference type="RefSeq" id="WP_051597676.1">
    <property type="nucleotide sequence ID" value="NZ_ARYJ01000008.1"/>
</dbReference>
<dbReference type="EMBL" id="ARYJ01000008">
    <property type="protein sequence ID" value="KCZ87470.1"/>
    <property type="molecule type" value="Genomic_DNA"/>
</dbReference>
<dbReference type="InterPro" id="IPR029066">
    <property type="entry name" value="PLP-binding_barrel"/>
</dbReference>
<dbReference type="AlphaFoldDB" id="A0A059FA43"/>
<gene>
    <name evidence="2" type="ORF">HJA_13060</name>
</gene>
<dbReference type="Gene3D" id="3.20.20.10">
    <property type="entry name" value="Alanine racemase"/>
    <property type="match status" value="1"/>
</dbReference>
<dbReference type="Proteomes" id="UP000024816">
    <property type="component" value="Unassembled WGS sequence"/>
</dbReference>
<dbReference type="GO" id="GO:0008721">
    <property type="term" value="F:D-serine ammonia-lyase activity"/>
    <property type="evidence" value="ECO:0007669"/>
    <property type="project" value="TreeGrafter"/>
</dbReference>
<dbReference type="GO" id="GO:0036088">
    <property type="term" value="P:D-serine catabolic process"/>
    <property type="evidence" value="ECO:0007669"/>
    <property type="project" value="TreeGrafter"/>
</dbReference>
<feature type="domain" description="Alanine racemase N-terminal" evidence="1">
    <location>
        <begin position="57"/>
        <end position="292"/>
    </location>
</feature>
<name>A0A059FA43_9PROT</name>